<proteinExistence type="inferred from homology"/>
<dbReference type="PANTHER" id="PTHR14773">
    <property type="entry name" value="WD REPEAT-CONTAINING PROTEIN 76"/>
    <property type="match status" value="1"/>
</dbReference>
<dbReference type="InterPro" id="IPR001680">
    <property type="entry name" value="WD40_rpt"/>
</dbReference>
<dbReference type="AlphaFoldDB" id="A0A7K6SVV2"/>
<evidence type="ECO:0000256" key="7">
    <source>
        <dbReference type="RuleBase" id="RU365004"/>
    </source>
</evidence>
<feature type="non-terminal residue" evidence="9">
    <location>
        <position position="1"/>
    </location>
</feature>
<dbReference type="InterPro" id="IPR036322">
    <property type="entry name" value="WD40_repeat_dom_sf"/>
</dbReference>
<dbReference type="SUPFAM" id="SSF50978">
    <property type="entry name" value="WD40 repeat-like"/>
    <property type="match status" value="1"/>
</dbReference>
<feature type="region of interest" description="Disordered" evidence="8">
    <location>
        <begin position="40"/>
        <end position="100"/>
    </location>
</feature>
<dbReference type="PANTHER" id="PTHR14773:SF0">
    <property type="entry name" value="WD REPEAT-CONTAINING PROTEIN 76"/>
    <property type="match status" value="1"/>
</dbReference>
<keyword evidence="4 6" id="KW-0853">WD repeat</keyword>
<comment type="function">
    <text evidence="1 7">Specifically binds 5-hydroxymethylcytosine (5hmC), suggesting that it acts as a specific reader of 5hmC.</text>
</comment>
<dbReference type="InterPro" id="IPR030934">
    <property type="entry name" value="Intein_C"/>
</dbReference>
<dbReference type="GO" id="GO:2000001">
    <property type="term" value="P:regulation of DNA damage checkpoint"/>
    <property type="evidence" value="ECO:0007669"/>
    <property type="project" value="TreeGrafter"/>
</dbReference>
<name>A0A7K6SVV2_CALNI</name>
<keyword evidence="10" id="KW-1185">Reference proteome</keyword>
<dbReference type="GO" id="GO:0005634">
    <property type="term" value="C:nucleus"/>
    <property type="evidence" value="ECO:0007669"/>
    <property type="project" value="TreeGrafter"/>
</dbReference>
<evidence type="ECO:0000313" key="10">
    <source>
        <dbReference type="Proteomes" id="UP000546235"/>
    </source>
</evidence>
<dbReference type="PROSITE" id="PS50818">
    <property type="entry name" value="INTEIN_C_TER"/>
    <property type="match status" value="1"/>
</dbReference>
<comment type="caution">
    <text evidence="9">The sequence shown here is derived from an EMBL/GenBank/DDBJ whole genome shotgun (WGS) entry which is preliminary data.</text>
</comment>
<dbReference type="InterPro" id="IPR015943">
    <property type="entry name" value="WD40/YVTN_repeat-like_dom_sf"/>
</dbReference>
<protein>
    <recommendedName>
        <fullName evidence="3 7">WD repeat-containing protein 76</fullName>
    </recommendedName>
</protein>
<dbReference type="EMBL" id="VZSB01001380">
    <property type="protein sequence ID" value="NWX02454.1"/>
    <property type="molecule type" value="Genomic_DNA"/>
</dbReference>
<evidence type="ECO:0000256" key="6">
    <source>
        <dbReference type="PROSITE-ProRule" id="PRU00221"/>
    </source>
</evidence>
<accession>A0A7K6SVV2</accession>
<evidence type="ECO:0000256" key="4">
    <source>
        <dbReference type="ARBA" id="ARBA00022574"/>
    </source>
</evidence>
<evidence type="ECO:0000256" key="5">
    <source>
        <dbReference type="ARBA" id="ARBA00022737"/>
    </source>
</evidence>
<dbReference type="PROSITE" id="PS50082">
    <property type="entry name" value="WD_REPEATS_2"/>
    <property type="match status" value="1"/>
</dbReference>
<evidence type="ECO:0000313" key="9">
    <source>
        <dbReference type="EMBL" id="NWX02454.1"/>
    </source>
</evidence>
<feature type="repeat" description="WD" evidence="6">
    <location>
        <begin position="326"/>
        <end position="368"/>
    </location>
</feature>
<dbReference type="InterPro" id="IPR050853">
    <property type="entry name" value="WD_repeat_DNA-damage-binding"/>
</dbReference>
<comment type="subunit">
    <text evidence="7">Interacts with CUL4A and/or CUL4B.</text>
</comment>
<evidence type="ECO:0000256" key="1">
    <source>
        <dbReference type="ARBA" id="ARBA00002530"/>
    </source>
</evidence>
<organism evidence="9 10">
    <name type="scientific">Caloenas nicobarica</name>
    <name type="common">Nicobar pigeon</name>
    <dbReference type="NCBI Taxonomy" id="187106"/>
    <lineage>
        <taxon>Eukaryota</taxon>
        <taxon>Metazoa</taxon>
        <taxon>Chordata</taxon>
        <taxon>Craniata</taxon>
        <taxon>Vertebrata</taxon>
        <taxon>Euteleostomi</taxon>
        <taxon>Archelosauria</taxon>
        <taxon>Archosauria</taxon>
        <taxon>Dinosauria</taxon>
        <taxon>Saurischia</taxon>
        <taxon>Theropoda</taxon>
        <taxon>Coelurosauria</taxon>
        <taxon>Aves</taxon>
        <taxon>Neognathae</taxon>
        <taxon>Neoaves</taxon>
        <taxon>Columbimorphae</taxon>
        <taxon>Columbiformes</taxon>
        <taxon>Columbidae</taxon>
        <taxon>Caloenas</taxon>
    </lineage>
</organism>
<dbReference type="Gene3D" id="2.130.10.10">
    <property type="entry name" value="YVTN repeat-like/Quinoprotein amine dehydrogenase"/>
    <property type="match status" value="1"/>
</dbReference>
<dbReference type="Proteomes" id="UP000546235">
    <property type="component" value="Unassembled WGS sequence"/>
</dbReference>
<evidence type="ECO:0000256" key="8">
    <source>
        <dbReference type="SAM" id="MobiDB-lite"/>
    </source>
</evidence>
<dbReference type="FunFam" id="2.130.10.10:FF:000180">
    <property type="entry name" value="WD repeat-containing protein 76"/>
    <property type="match status" value="1"/>
</dbReference>
<dbReference type="Pfam" id="PF00400">
    <property type="entry name" value="WD40"/>
    <property type="match status" value="1"/>
</dbReference>
<evidence type="ECO:0000256" key="3">
    <source>
        <dbReference type="ARBA" id="ARBA00021234"/>
    </source>
</evidence>
<evidence type="ECO:0000256" key="2">
    <source>
        <dbReference type="ARBA" id="ARBA00005434"/>
    </source>
</evidence>
<keyword evidence="5" id="KW-0677">Repeat</keyword>
<feature type="non-terminal residue" evidence="9">
    <location>
        <position position="456"/>
    </location>
</feature>
<feature type="compositionally biased region" description="Basic residues" evidence="8">
    <location>
        <begin position="43"/>
        <end position="53"/>
    </location>
</feature>
<dbReference type="SMART" id="SM00320">
    <property type="entry name" value="WD40"/>
    <property type="match status" value="3"/>
</dbReference>
<comment type="similarity">
    <text evidence="2 7">Belongs to the WD repeat DDB2/WDR76 family.</text>
</comment>
<gene>
    <name evidence="9" type="primary">Wdr76</name>
    <name evidence="9" type="ORF">CALNIC_R09197</name>
</gene>
<dbReference type="GO" id="GO:0003677">
    <property type="term" value="F:DNA binding"/>
    <property type="evidence" value="ECO:0007669"/>
    <property type="project" value="TreeGrafter"/>
</dbReference>
<sequence length="456" mass="50414">DGYSQLSAYERKRLKNITENAKFFAALKLHEVSARLHQIASRRQSHVTKRAKPKKAEDEPVRRRSMRLQRVEPSGTPVPEPEAEELPRVPAGPVPMVPEDQESSKLTQELLATWTRISEVLLATANDFWIMYQDSLSSMVLSEENIRKVVKYRVCSMAIHPSQSIVLVAAGDKSGQVGLWNVDGESAGACAFVPHSSPVSCMHFSPWHPAHLLSLSNDVLRCGDVTRAIFDEICRSEDDDFSSFDFLDDNASTAVVGHWAGDVAVVDRRTPGTSPELSADIGFKRTRTVHVHPVNKQYFMAAGSVDVCIYDVRYLKSKGNKPLSSLKGHTKSVASAYFSPVTGNRVVTVCADDKLRVYDTSSLSSTLAALSTVSHNCNTGRWLTRFRAVWDPKQERCFAVGSMARPRQVQLFRDTGALLHAFHNPDCLGSVCSINVLHPSRNILVGGNSSGRLHVF</sequence>
<reference evidence="9 10" key="1">
    <citation type="submission" date="2019-09" db="EMBL/GenBank/DDBJ databases">
        <title>Bird 10,000 Genomes (B10K) Project - Family phase.</title>
        <authorList>
            <person name="Zhang G."/>
        </authorList>
    </citation>
    <scope>NUCLEOTIDE SEQUENCE [LARGE SCALE GENOMIC DNA]</scope>
    <source>
        <strain evidence="9">OUT-0007</strain>
        <tissue evidence="9">Blood</tissue>
    </source>
</reference>